<protein>
    <submittedName>
        <fullName evidence="3">General stress protein</fullName>
    </submittedName>
</protein>
<sequence length="161" mass="17653">MMNTTAVKAGRGPVERHPGEQVSLGSFPTYDEAQSVVDYLADHEFEVETTQIVGSDLRMVEQITGRLNWGRALLYGATSGAWFGVFVGLLLSILSTTAFWKAMAWGLSWGVLFGGIFALFQFAMTAGRRDFTSRSAVIPSRYQVLVMASHGDHARSVLSTR</sequence>
<dbReference type="Proteomes" id="UP001614394">
    <property type="component" value="Unassembled WGS sequence"/>
</dbReference>
<evidence type="ECO:0000259" key="2">
    <source>
        <dbReference type="Pfam" id="PF11181"/>
    </source>
</evidence>
<dbReference type="EMBL" id="JBITYG010000002">
    <property type="protein sequence ID" value="MFI9100991.1"/>
    <property type="molecule type" value="Genomic_DNA"/>
</dbReference>
<keyword evidence="1" id="KW-1133">Transmembrane helix</keyword>
<evidence type="ECO:0000256" key="1">
    <source>
        <dbReference type="SAM" id="Phobius"/>
    </source>
</evidence>
<dbReference type="RefSeq" id="WP_399646886.1">
    <property type="nucleotide sequence ID" value="NZ_JBITYG010000002.1"/>
</dbReference>
<accession>A0ABW8C6C7</accession>
<feature type="transmembrane region" description="Helical" evidence="1">
    <location>
        <begin position="102"/>
        <end position="124"/>
    </location>
</feature>
<name>A0ABW8C6C7_9ACTN</name>
<organism evidence="3 4">
    <name type="scientific">Streptomyces fildesensis</name>
    <dbReference type="NCBI Taxonomy" id="375757"/>
    <lineage>
        <taxon>Bacteria</taxon>
        <taxon>Bacillati</taxon>
        <taxon>Actinomycetota</taxon>
        <taxon>Actinomycetes</taxon>
        <taxon>Kitasatosporales</taxon>
        <taxon>Streptomycetaceae</taxon>
        <taxon>Streptomyces</taxon>
    </lineage>
</organism>
<gene>
    <name evidence="3" type="ORF">ACIGXA_10735</name>
</gene>
<dbReference type="InterPro" id="IPR025889">
    <property type="entry name" value="GSP17M-like_dom"/>
</dbReference>
<evidence type="ECO:0000313" key="4">
    <source>
        <dbReference type="Proteomes" id="UP001614394"/>
    </source>
</evidence>
<feature type="domain" description="General stress protein 17M-like" evidence="2">
    <location>
        <begin position="24"/>
        <end position="97"/>
    </location>
</feature>
<feature type="transmembrane region" description="Helical" evidence="1">
    <location>
        <begin position="72"/>
        <end position="96"/>
    </location>
</feature>
<reference evidence="3 4" key="1">
    <citation type="submission" date="2024-10" db="EMBL/GenBank/DDBJ databases">
        <title>The Natural Products Discovery Center: Release of the First 8490 Sequenced Strains for Exploring Actinobacteria Biosynthetic Diversity.</title>
        <authorList>
            <person name="Kalkreuter E."/>
            <person name="Kautsar S.A."/>
            <person name="Yang D."/>
            <person name="Bader C.D."/>
            <person name="Teijaro C.N."/>
            <person name="Fluegel L."/>
            <person name="Davis C.M."/>
            <person name="Simpson J.R."/>
            <person name="Lauterbach L."/>
            <person name="Steele A.D."/>
            <person name="Gui C."/>
            <person name="Meng S."/>
            <person name="Li G."/>
            <person name="Viehrig K."/>
            <person name="Ye F."/>
            <person name="Su P."/>
            <person name="Kiefer A.F."/>
            <person name="Nichols A."/>
            <person name="Cepeda A.J."/>
            <person name="Yan W."/>
            <person name="Fan B."/>
            <person name="Jiang Y."/>
            <person name="Adhikari A."/>
            <person name="Zheng C.-J."/>
            <person name="Schuster L."/>
            <person name="Cowan T.M."/>
            <person name="Smanski M.J."/>
            <person name="Chevrette M.G."/>
            <person name="De Carvalho L.P.S."/>
            <person name="Shen B."/>
        </authorList>
    </citation>
    <scope>NUCLEOTIDE SEQUENCE [LARGE SCALE GENOMIC DNA]</scope>
    <source>
        <strain evidence="3 4">NPDC053399</strain>
    </source>
</reference>
<keyword evidence="4" id="KW-1185">Reference proteome</keyword>
<evidence type="ECO:0000313" key="3">
    <source>
        <dbReference type="EMBL" id="MFI9100991.1"/>
    </source>
</evidence>
<proteinExistence type="predicted"/>
<keyword evidence="1" id="KW-0472">Membrane</keyword>
<keyword evidence="1" id="KW-0812">Transmembrane</keyword>
<dbReference type="Pfam" id="PF11181">
    <property type="entry name" value="YflT"/>
    <property type="match status" value="1"/>
</dbReference>
<comment type="caution">
    <text evidence="3">The sequence shown here is derived from an EMBL/GenBank/DDBJ whole genome shotgun (WGS) entry which is preliminary data.</text>
</comment>